<proteinExistence type="predicted"/>
<feature type="region of interest" description="Disordered" evidence="1">
    <location>
        <begin position="48"/>
        <end position="74"/>
    </location>
</feature>
<organism evidence="2">
    <name type="scientific">freshwater metagenome</name>
    <dbReference type="NCBI Taxonomy" id="449393"/>
    <lineage>
        <taxon>unclassified sequences</taxon>
        <taxon>metagenomes</taxon>
        <taxon>ecological metagenomes</taxon>
    </lineage>
</organism>
<protein>
    <submittedName>
        <fullName evidence="2">Unannotated protein</fullName>
    </submittedName>
</protein>
<evidence type="ECO:0000256" key="1">
    <source>
        <dbReference type="SAM" id="MobiDB-lite"/>
    </source>
</evidence>
<evidence type="ECO:0000313" key="2">
    <source>
        <dbReference type="EMBL" id="CAB4939853.1"/>
    </source>
</evidence>
<sequence length="118" mass="13003">MRDVDGRRAAYEPGHRGEGDGHRGPRQLLDRSTEAYVDLAPVREVGQALGEEDQPLSREPQRAQQRLVEDEDDRQVRVGREGGVAVAERLGGEPHGLRLPGAYAGLRTRAGSTVLRDR</sequence>
<dbReference type="AlphaFoldDB" id="A0A6J7J941"/>
<reference evidence="2" key="1">
    <citation type="submission" date="2020-05" db="EMBL/GenBank/DDBJ databases">
        <authorList>
            <person name="Chiriac C."/>
            <person name="Salcher M."/>
            <person name="Ghai R."/>
            <person name="Kavagutti S V."/>
        </authorList>
    </citation>
    <scope>NUCLEOTIDE SEQUENCE</scope>
</reference>
<gene>
    <name evidence="2" type="ORF">UFOPK3662_01811</name>
</gene>
<accession>A0A6J7J941</accession>
<dbReference type="EMBL" id="CAFBMW010000013">
    <property type="protein sequence ID" value="CAB4939853.1"/>
    <property type="molecule type" value="Genomic_DNA"/>
</dbReference>
<name>A0A6J7J941_9ZZZZ</name>
<feature type="region of interest" description="Disordered" evidence="1">
    <location>
        <begin position="1"/>
        <end position="28"/>
    </location>
</feature>